<proteinExistence type="predicted"/>
<dbReference type="GO" id="GO:0009313">
    <property type="term" value="P:oligosaccharide catabolic process"/>
    <property type="evidence" value="ECO:0007669"/>
    <property type="project" value="TreeGrafter"/>
</dbReference>
<protein>
    <submittedName>
        <fullName evidence="3">Trans-sialidase</fullName>
    </submittedName>
</protein>
<evidence type="ECO:0000313" key="3">
    <source>
        <dbReference type="EMBL" id="ESS55175.1"/>
    </source>
</evidence>
<gene>
    <name evidence="3" type="ORF">TCDM_13371</name>
</gene>
<dbReference type="EMBL" id="AYLP01000976">
    <property type="protein sequence ID" value="ESS55175.1"/>
    <property type="molecule type" value="Genomic_DNA"/>
</dbReference>
<sequence length="219" mass="23737">MAHTVVCAAEGEESLGVVLRPTTIAKGDKVFLLAGGTALSYVVGNGKEDRFELKLVVGEVTKSTDGKPSGWIKWGDPKPLPKRISSASHEGEWTGFFASGGSGILMEDGTIVFPLMAMNKENELDVYSMIIYSKENGSAWSLSKGISPANCTDPRVTEWEESLLMIVDCENDQAVYESRDMGTTWTEAIGKLPGVWVKSQSEDYPDGVWHVDALITATI</sequence>
<organism evidence="3 4">
    <name type="scientific">Trypanosoma cruzi Dm28c</name>
    <dbReference type="NCBI Taxonomy" id="1416333"/>
    <lineage>
        <taxon>Eukaryota</taxon>
        <taxon>Discoba</taxon>
        <taxon>Euglenozoa</taxon>
        <taxon>Kinetoplastea</taxon>
        <taxon>Metakinetoplastina</taxon>
        <taxon>Trypanosomatida</taxon>
        <taxon>Trypanosomatidae</taxon>
        <taxon>Trypanosoma</taxon>
        <taxon>Schizotrypanum</taxon>
    </lineage>
</organism>
<feature type="domain" description="Sialidase" evidence="2">
    <location>
        <begin position="18"/>
        <end position="200"/>
    </location>
</feature>
<dbReference type="InterPro" id="IPR036278">
    <property type="entry name" value="Sialidase_sf"/>
</dbReference>
<dbReference type="PANTHER" id="PTHR10628:SF30">
    <property type="entry name" value="EXO-ALPHA-SIALIDASE"/>
    <property type="match status" value="1"/>
</dbReference>
<reference evidence="3 4" key="1">
    <citation type="journal article" date="2014" name="Genome Announc.">
        <title>Trypanosoma cruzi Clone Dm28c Draft Genome Sequence.</title>
        <authorList>
            <person name="Grisard E.C."/>
            <person name="Teixeira S.M."/>
            <person name="de Almeida L.G."/>
            <person name="Stoco P.H."/>
            <person name="Gerber A.L."/>
            <person name="Talavera-Lopez C."/>
            <person name="Lima O.C."/>
            <person name="Andersson B."/>
            <person name="de Vasconcelos A.T."/>
        </authorList>
    </citation>
    <scope>NUCLEOTIDE SEQUENCE [LARGE SCALE GENOMIC DNA]</scope>
    <source>
        <strain evidence="3 4">Dm28c</strain>
    </source>
</reference>
<dbReference type="SUPFAM" id="SSF50939">
    <property type="entry name" value="Sialidases"/>
    <property type="match status" value="1"/>
</dbReference>
<evidence type="ECO:0000259" key="2">
    <source>
        <dbReference type="Pfam" id="PF13859"/>
    </source>
</evidence>
<dbReference type="OrthoDB" id="10382109at2759"/>
<evidence type="ECO:0000256" key="1">
    <source>
        <dbReference type="ARBA" id="ARBA00022737"/>
    </source>
</evidence>
<accession>V5A317</accession>
<keyword evidence="1" id="KW-0677">Repeat</keyword>
<dbReference type="GO" id="GO:0006689">
    <property type="term" value="P:ganglioside catabolic process"/>
    <property type="evidence" value="ECO:0007669"/>
    <property type="project" value="TreeGrafter"/>
</dbReference>
<evidence type="ECO:0000313" key="4">
    <source>
        <dbReference type="Proteomes" id="UP000017861"/>
    </source>
</evidence>
<dbReference type="PRINTS" id="PR01803">
    <property type="entry name" value="TCSIALIDASE"/>
</dbReference>
<dbReference type="AlphaFoldDB" id="V5A317"/>
<comment type="caution">
    <text evidence="3">The sequence shown here is derived from an EMBL/GenBank/DDBJ whole genome shotgun (WGS) entry which is preliminary data.</text>
</comment>
<dbReference type="InterPro" id="IPR011040">
    <property type="entry name" value="Sialidase"/>
</dbReference>
<dbReference type="VEuPathDB" id="TriTrypDB:TCDM_13371"/>
<dbReference type="Proteomes" id="UP000017861">
    <property type="component" value="Unassembled WGS sequence"/>
</dbReference>
<dbReference type="InterPro" id="IPR008377">
    <property type="entry name" value="Sialidase_trypan"/>
</dbReference>
<dbReference type="Gene3D" id="2.120.10.10">
    <property type="match status" value="1"/>
</dbReference>
<dbReference type="Pfam" id="PF13859">
    <property type="entry name" value="BNR_3"/>
    <property type="match status" value="1"/>
</dbReference>
<dbReference type="CDD" id="cd15482">
    <property type="entry name" value="Sialidase_non-viral"/>
    <property type="match status" value="1"/>
</dbReference>
<dbReference type="PANTHER" id="PTHR10628">
    <property type="entry name" value="SIALIDASE"/>
    <property type="match status" value="1"/>
</dbReference>
<dbReference type="GO" id="GO:0016020">
    <property type="term" value="C:membrane"/>
    <property type="evidence" value="ECO:0007669"/>
    <property type="project" value="TreeGrafter"/>
</dbReference>
<dbReference type="InterPro" id="IPR026856">
    <property type="entry name" value="Sialidase_fam"/>
</dbReference>
<name>V5A317_TRYCR</name>
<dbReference type="GO" id="GO:0004308">
    <property type="term" value="F:exo-alpha-sialidase activity"/>
    <property type="evidence" value="ECO:0007669"/>
    <property type="project" value="InterPro"/>
</dbReference>
<dbReference type="GO" id="GO:0005737">
    <property type="term" value="C:cytoplasm"/>
    <property type="evidence" value="ECO:0007669"/>
    <property type="project" value="TreeGrafter"/>
</dbReference>